<dbReference type="PROSITE" id="PS01333">
    <property type="entry name" value="PYRASE_GLU"/>
    <property type="match status" value="1"/>
</dbReference>
<evidence type="ECO:0000256" key="1">
    <source>
        <dbReference type="ARBA" id="ARBA00006641"/>
    </source>
</evidence>
<evidence type="ECO:0000256" key="2">
    <source>
        <dbReference type="ARBA" id="ARBA00022670"/>
    </source>
</evidence>
<proteinExistence type="inferred from homology"/>
<dbReference type="InterPro" id="IPR016125">
    <property type="entry name" value="Peptidase_C15-like"/>
</dbReference>
<comment type="catalytic activity">
    <reaction evidence="5">
        <text>Release of an N-terminal pyroglutamyl group from a polypeptide, the second amino acid generally not being Pro.</text>
        <dbReference type="EC" id="3.4.19.3"/>
    </reaction>
</comment>
<dbReference type="RefSeq" id="WP_221251532.1">
    <property type="nucleotide sequence ID" value="NZ_AP024355.1"/>
</dbReference>
<evidence type="ECO:0000313" key="6">
    <source>
        <dbReference type="EMBL" id="BCR04110.1"/>
    </source>
</evidence>
<reference evidence="6 7" key="2">
    <citation type="journal article" date="2021" name="Int. J. Syst. Evol. Microbiol.">
        <title>Isolation and Polyphasic Characterization of Desulfuromonas versatilis sp. Nov., an Electrogenic Bacteria Capable of Versatile Metabolism Isolated from a Graphene Oxide-Reducing Enrichment Culture.</title>
        <authorList>
            <person name="Xie L."/>
            <person name="Yoshida N."/>
            <person name="Ishii S."/>
            <person name="Meng L."/>
        </authorList>
    </citation>
    <scope>NUCLEOTIDE SEQUENCE [LARGE SCALE GENOMIC DNA]</scope>
    <source>
        <strain evidence="6 7">NIT-T3</strain>
    </source>
</reference>
<protein>
    <recommendedName>
        <fullName evidence="5">Pyroglutamyl-peptidase I</fullName>
        <ecNumber evidence="5">3.4.19.3</ecNumber>
    </recommendedName>
</protein>
<dbReference type="Gene3D" id="3.40.630.20">
    <property type="entry name" value="Peptidase C15, pyroglutamyl peptidase I-like"/>
    <property type="match status" value="1"/>
</dbReference>
<dbReference type="Proteomes" id="UP001319827">
    <property type="component" value="Chromosome"/>
</dbReference>
<feature type="active site" evidence="5">
    <location>
        <position position="91"/>
    </location>
</feature>
<evidence type="ECO:0000256" key="3">
    <source>
        <dbReference type="ARBA" id="ARBA00022801"/>
    </source>
</evidence>
<dbReference type="InterPro" id="IPR036440">
    <property type="entry name" value="Peptidase_C15-like_sf"/>
</dbReference>
<keyword evidence="4" id="KW-0788">Thiol protease</keyword>
<dbReference type="EC" id="3.4.19.3" evidence="5"/>
<keyword evidence="7" id="KW-1185">Reference proteome</keyword>
<dbReference type="EMBL" id="AP024355">
    <property type="protein sequence ID" value="BCR04110.1"/>
    <property type="molecule type" value="Genomic_DNA"/>
</dbReference>
<accession>A0ABN6DVL6</accession>
<reference evidence="6 7" key="1">
    <citation type="journal article" date="2016" name="C (Basel)">
        <title>Selective Growth of and Electricity Production by Marine Exoelectrogenic Bacteria in Self-Aggregated Hydrogel of Microbially Reduced Graphene Oxide.</title>
        <authorList>
            <person name="Yoshida N."/>
            <person name="Goto Y."/>
            <person name="Miyata Y."/>
        </authorList>
    </citation>
    <scope>NUCLEOTIDE SEQUENCE [LARGE SCALE GENOMIC DNA]</scope>
    <source>
        <strain evidence="6 7">NIT-T3</strain>
    </source>
</reference>
<keyword evidence="2" id="KW-0645">Protease</keyword>
<dbReference type="InterPro" id="IPR033693">
    <property type="entry name" value="PGPEP1_Glu_AS"/>
</dbReference>
<evidence type="ECO:0000256" key="5">
    <source>
        <dbReference type="PROSITE-ProRule" id="PRU10076"/>
    </source>
</evidence>
<evidence type="ECO:0000256" key="4">
    <source>
        <dbReference type="ARBA" id="ARBA00022807"/>
    </source>
</evidence>
<dbReference type="SUPFAM" id="SSF53182">
    <property type="entry name" value="Pyrrolidone carboxyl peptidase (pyroglutamate aminopeptidase)"/>
    <property type="match status" value="1"/>
</dbReference>
<name>A0ABN6DVL6_9BACT</name>
<evidence type="ECO:0000313" key="7">
    <source>
        <dbReference type="Proteomes" id="UP001319827"/>
    </source>
</evidence>
<keyword evidence="3" id="KW-0378">Hydrolase</keyword>
<comment type="similarity">
    <text evidence="1">Belongs to the peptidase C15 family.</text>
</comment>
<organism evidence="6 7">
    <name type="scientific">Desulfuromonas versatilis</name>
    <dbReference type="NCBI Taxonomy" id="2802975"/>
    <lineage>
        <taxon>Bacteria</taxon>
        <taxon>Pseudomonadati</taxon>
        <taxon>Thermodesulfobacteriota</taxon>
        <taxon>Desulfuromonadia</taxon>
        <taxon>Desulfuromonadales</taxon>
        <taxon>Desulfuromonadaceae</taxon>
        <taxon>Desulfuromonas</taxon>
    </lineage>
</organism>
<gene>
    <name evidence="6" type="ORF">DESUT3_11790</name>
</gene>
<dbReference type="Pfam" id="PF01470">
    <property type="entry name" value="Peptidase_C15"/>
    <property type="match status" value="1"/>
</dbReference>
<sequence length="205" mass="22236">MTVLISGFRRADGAANASALLVDSLRRDLPEELRLQARLLRFELLDYDEAADGPSQQARLQRQLSEILSRHAPQICLFTGQAPGRNRISIERLALNLFGGEVIEPGGPVGCWSTLPDLPRLAGLLLKHGIPAELSSHAGTYLCNHLLYSALRLAQMQGGGPLAGFVHLPVNPLQLDSYPGDPFMPLEMVRKAISLIALQIIEGCG</sequence>